<dbReference type="HOGENOM" id="CLU_010194_1_3_1"/>
<protein>
    <submittedName>
        <fullName evidence="4">Uncharacterized protein</fullName>
    </submittedName>
</protein>
<dbReference type="GO" id="GO:0016616">
    <property type="term" value="F:oxidoreductase activity, acting on the CH-OH group of donors, NAD or NADP as acceptor"/>
    <property type="evidence" value="ECO:0007669"/>
    <property type="project" value="TreeGrafter"/>
</dbReference>
<dbReference type="GO" id="GO:0006633">
    <property type="term" value="P:fatty acid biosynthetic process"/>
    <property type="evidence" value="ECO:0007669"/>
    <property type="project" value="TreeGrafter"/>
</dbReference>
<dbReference type="OrthoDB" id="417891at2759"/>
<dbReference type="PANTHER" id="PTHR42760:SF127">
    <property type="entry name" value="3-KETOACYL-ACYL CARRIER PROTEIN REDUCTASE-RELATED"/>
    <property type="match status" value="1"/>
</dbReference>
<dbReference type="AlphaFoldDB" id="M2Z361"/>
<dbReference type="Pfam" id="PF13561">
    <property type="entry name" value="adh_short_C2"/>
    <property type="match status" value="1"/>
</dbReference>
<dbReference type="Proteomes" id="UP000016932">
    <property type="component" value="Unassembled WGS sequence"/>
</dbReference>
<organism evidence="4 5">
    <name type="scientific">Pseudocercospora fijiensis (strain CIRAD86)</name>
    <name type="common">Black leaf streak disease fungus</name>
    <name type="synonym">Mycosphaerella fijiensis</name>
    <dbReference type="NCBI Taxonomy" id="383855"/>
    <lineage>
        <taxon>Eukaryota</taxon>
        <taxon>Fungi</taxon>
        <taxon>Dikarya</taxon>
        <taxon>Ascomycota</taxon>
        <taxon>Pezizomycotina</taxon>
        <taxon>Dothideomycetes</taxon>
        <taxon>Dothideomycetidae</taxon>
        <taxon>Mycosphaerellales</taxon>
        <taxon>Mycosphaerellaceae</taxon>
        <taxon>Pseudocercospora</taxon>
    </lineage>
</organism>
<dbReference type="PRINTS" id="PR00080">
    <property type="entry name" value="SDRFAMILY"/>
</dbReference>
<keyword evidence="3" id="KW-0560">Oxidoreductase</keyword>
<dbReference type="PANTHER" id="PTHR42760">
    <property type="entry name" value="SHORT-CHAIN DEHYDROGENASES/REDUCTASES FAMILY MEMBER"/>
    <property type="match status" value="1"/>
</dbReference>
<dbReference type="EMBL" id="KB446557">
    <property type="protein sequence ID" value="EME84250.1"/>
    <property type="molecule type" value="Genomic_DNA"/>
</dbReference>
<dbReference type="CDD" id="cd05233">
    <property type="entry name" value="SDR_c"/>
    <property type="match status" value="1"/>
</dbReference>
<dbReference type="eggNOG" id="KOG0725">
    <property type="taxonomic scope" value="Eukaryota"/>
</dbReference>
<sequence length="270" mass="28537">MATNPGNDIKGRLVLITGASGGQLMLCMNDSIGSACARQFAELGCDLALTYSSNRASLEALVKDLQPIVNGHSGSHKSTLRISMHKADLSSPEETTQLCEEVQKDHGRAVDILVSNAGYGKRIKDVSDIPLSEFEITLNVNLRAPFLLVKGVVDGMKAQKWGRIIFVSSIAAYGGGMNGCHYAASKGGLMGMMKNLSTNLAPWNISVNDVAPAMVGNTGLLPSGDQFPGLVDSIPLHRLCEPEEVANAVTFYARTGFTTGQSVIIAGGLK</sequence>
<gene>
    <name evidence="4" type="ORF">MYCFIDRAFT_134978</name>
</gene>
<proteinExistence type="inferred from homology"/>
<dbReference type="STRING" id="383855.M2Z361"/>
<evidence type="ECO:0000256" key="3">
    <source>
        <dbReference type="ARBA" id="ARBA00023002"/>
    </source>
</evidence>
<dbReference type="GO" id="GO:0048038">
    <property type="term" value="F:quinone binding"/>
    <property type="evidence" value="ECO:0007669"/>
    <property type="project" value="TreeGrafter"/>
</dbReference>
<accession>M2Z361</accession>
<comment type="similarity">
    <text evidence="1">Belongs to the short-chain dehydrogenases/reductases (SDR) family.</text>
</comment>
<evidence type="ECO:0000313" key="4">
    <source>
        <dbReference type="EMBL" id="EME84250.1"/>
    </source>
</evidence>
<dbReference type="VEuPathDB" id="FungiDB:MYCFIDRAFT_134978"/>
<dbReference type="FunFam" id="3.40.50.720:FF:000173">
    <property type="entry name" value="3-oxoacyl-[acyl-carrier protein] reductase"/>
    <property type="match status" value="1"/>
</dbReference>
<name>M2Z361_PSEFD</name>
<keyword evidence="2" id="KW-0521">NADP</keyword>
<dbReference type="SUPFAM" id="SSF51735">
    <property type="entry name" value="NAD(P)-binding Rossmann-fold domains"/>
    <property type="match status" value="1"/>
</dbReference>
<dbReference type="PROSITE" id="PS00061">
    <property type="entry name" value="ADH_SHORT"/>
    <property type="match status" value="1"/>
</dbReference>
<dbReference type="InterPro" id="IPR036291">
    <property type="entry name" value="NAD(P)-bd_dom_sf"/>
</dbReference>
<dbReference type="Gene3D" id="3.40.50.720">
    <property type="entry name" value="NAD(P)-binding Rossmann-like Domain"/>
    <property type="match status" value="1"/>
</dbReference>
<reference evidence="4 5" key="1">
    <citation type="journal article" date="2012" name="PLoS Pathog.">
        <title>Diverse lifestyles and strategies of plant pathogenesis encoded in the genomes of eighteen Dothideomycetes fungi.</title>
        <authorList>
            <person name="Ohm R.A."/>
            <person name="Feau N."/>
            <person name="Henrissat B."/>
            <person name="Schoch C.L."/>
            <person name="Horwitz B.A."/>
            <person name="Barry K.W."/>
            <person name="Condon B.J."/>
            <person name="Copeland A.C."/>
            <person name="Dhillon B."/>
            <person name="Glaser F."/>
            <person name="Hesse C.N."/>
            <person name="Kosti I."/>
            <person name="LaButti K."/>
            <person name="Lindquist E.A."/>
            <person name="Lucas S."/>
            <person name="Salamov A.A."/>
            <person name="Bradshaw R.E."/>
            <person name="Ciuffetti L."/>
            <person name="Hamelin R.C."/>
            <person name="Kema G.H.J."/>
            <person name="Lawrence C."/>
            <person name="Scott J.A."/>
            <person name="Spatafora J.W."/>
            <person name="Turgeon B.G."/>
            <person name="de Wit P.J.G.M."/>
            <person name="Zhong S."/>
            <person name="Goodwin S.B."/>
            <person name="Grigoriev I.V."/>
        </authorList>
    </citation>
    <scope>NUCLEOTIDE SEQUENCE [LARGE SCALE GENOMIC DNA]</scope>
    <source>
        <strain evidence="4 5">CIRAD86</strain>
    </source>
</reference>
<evidence type="ECO:0000313" key="5">
    <source>
        <dbReference type="Proteomes" id="UP000016932"/>
    </source>
</evidence>
<dbReference type="KEGG" id="pfj:MYCFIDRAFT_134978"/>
<dbReference type="GeneID" id="19330942"/>
<dbReference type="PRINTS" id="PR00081">
    <property type="entry name" value="GDHRDH"/>
</dbReference>
<dbReference type="RefSeq" id="XP_007924874.1">
    <property type="nucleotide sequence ID" value="XM_007926683.1"/>
</dbReference>
<evidence type="ECO:0000256" key="2">
    <source>
        <dbReference type="ARBA" id="ARBA00022857"/>
    </source>
</evidence>
<keyword evidence="5" id="KW-1185">Reference proteome</keyword>
<evidence type="ECO:0000256" key="1">
    <source>
        <dbReference type="ARBA" id="ARBA00006484"/>
    </source>
</evidence>
<dbReference type="InterPro" id="IPR020904">
    <property type="entry name" value="Sc_DH/Rdtase_CS"/>
</dbReference>
<dbReference type="InterPro" id="IPR002347">
    <property type="entry name" value="SDR_fam"/>
</dbReference>